<evidence type="ECO:0000259" key="6">
    <source>
        <dbReference type="SMART" id="SM00563"/>
    </source>
</evidence>
<dbReference type="Pfam" id="PF01553">
    <property type="entry name" value="Acyltransferase"/>
    <property type="match status" value="1"/>
</dbReference>
<feature type="transmembrane region" description="Helical" evidence="5">
    <location>
        <begin position="413"/>
        <end position="438"/>
    </location>
</feature>
<dbReference type="EnsemblMetazoa" id="AALFPA23_003181.R3392">
    <property type="protein sequence ID" value="AALFPA23_003181.P3392"/>
    <property type="gene ID" value="AALFPA23_003181"/>
</dbReference>
<dbReference type="SMART" id="SM00563">
    <property type="entry name" value="PlsC"/>
    <property type="match status" value="1"/>
</dbReference>
<dbReference type="InterPro" id="IPR002123">
    <property type="entry name" value="Plipid/glycerol_acylTrfase"/>
</dbReference>
<feature type="compositionally biased region" description="Polar residues" evidence="4">
    <location>
        <begin position="280"/>
        <end position="289"/>
    </location>
</feature>
<proteinExistence type="inferred from homology"/>
<dbReference type="GeneID" id="134284463"/>
<keyword evidence="8" id="KW-1185">Reference proteome</keyword>
<organism evidence="7 8">
    <name type="scientific">Aedes albopictus</name>
    <name type="common">Asian tiger mosquito</name>
    <name type="synonym">Stegomyia albopicta</name>
    <dbReference type="NCBI Taxonomy" id="7160"/>
    <lineage>
        <taxon>Eukaryota</taxon>
        <taxon>Metazoa</taxon>
        <taxon>Ecdysozoa</taxon>
        <taxon>Arthropoda</taxon>
        <taxon>Hexapoda</taxon>
        <taxon>Insecta</taxon>
        <taxon>Pterygota</taxon>
        <taxon>Neoptera</taxon>
        <taxon>Endopterygota</taxon>
        <taxon>Diptera</taxon>
        <taxon>Nematocera</taxon>
        <taxon>Culicoidea</taxon>
        <taxon>Culicidae</taxon>
        <taxon>Culicinae</taxon>
        <taxon>Aedini</taxon>
        <taxon>Aedes</taxon>
        <taxon>Stegomyia</taxon>
    </lineage>
</organism>
<keyword evidence="2" id="KW-0808">Transferase</keyword>
<evidence type="ECO:0000256" key="4">
    <source>
        <dbReference type="SAM" id="MobiDB-lite"/>
    </source>
</evidence>
<dbReference type="PANTHER" id="PTHR10983">
    <property type="entry name" value="1-ACYLGLYCEROL-3-PHOSPHATE ACYLTRANSFERASE-RELATED"/>
    <property type="match status" value="1"/>
</dbReference>
<name>A0ABM1XV65_AEDAL</name>
<keyword evidence="5" id="KW-0812">Transmembrane</keyword>
<dbReference type="InterPro" id="IPR032098">
    <property type="entry name" value="Acyltransf_C"/>
</dbReference>
<feature type="transmembrane region" description="Helical" evidence="5">
    <location>
        <begin position="20"/>
        <end position="44"/>
    </location>
</feature>
<dbReference type="SUPFAM" id="SSF69593">
    <property type="entry name" value="Glycerol-3-phosphate (1)-acyltransferase"/>
    <property type="match status" value="1"/>
</dbReference>
<evidence type="ECO:0000256" key="2">
    <source>
        <dbReference type="ARBA" id="ARBA00022679"/>
    </source>
</evidence>
<feature type="domain" description="Phospholipid/glycerol acyltransferase" evidence="6">
    <location>
        <begin position="93"/>
        <end position="217"/>
    </location>
</feature>
<sequence length="452" mass="52205">MPSCSGLIDVIKYPRALFRTVFVIANNIYCVPTYLVWMFLLLPLKKIHENYYYKIEGILFHWLLANVSMWSTTAGYDLVEMGDDIGPALDERTLVIANHQSTSDVPLLMAAFNVKKGVLPNIMWIMDRMFKYTNFGAVSLLHQDFFIASGKSNREKSLVELKSHLKSSYIPRKRKWMVLFPEGGFLRKRKEVSQRFAEKNNLPTLHHVTVPRVGAMKAIVDVLGSPESPYRDEEKLINNVDYVDSTITTVTDEFNHNLTTTGFTDLDHHQQQQQQQQQQPKQNDAMNNSSSTIINSEAISTDDCDSFKDSPLTKLNGKLNDCLEYILDITIGYPNGKPLDLPNIVHGLRNPCQTYLFYRLYRSSEVPRDSESLTQWLYDRFIEKEKLLDEFYRTGMFPCGSSSMLPTVIQQDLLRFLLIHLFFITSTYVHYQLILMLINYSNVMYVYLLSDS</sequence>
<keyword evidence="5" id="KW-1133">Transmembrane helix</keyword>
<accession>A0ABM1XV65</accession>
<keyword evidence="3" id="KW-0012">Acyltransferase</keyword>
<dbReference type="PANTHER" id="PTHR10983:SF2">
    <property type="entry name" value="ACYL-COA:LYSOPHOSPHATIDYLGLYCEROL ACYLTRANSFERASE 1"/>
    <property type="match status" value="1"/>
</dbReference>
<evidence type="ECO:0000256" key="1">
    <source>
        <dbReference type="ARBA" id="ARBA00008655"/>
    </source>
</evidence>
<dbReference type="CDD" id="cd07990">
    <property type="entry name" value="LPLAT_LCLAT1-like"/>
    <property type="match status" value="1"/>
</dbReference>
<dbReference type="Pfam" id="PF16076">
    <property type="entry name" value="Acyltransf_C"/>
    <property type="match status" value="1"/>
</dbReference>
<evidence type="ECO:0000256" key="5">
    <source>
        <dbReference type="SAM" id="Phobius"/>
    </source>
</evidence>
<dbReference type="RefSeq" id="XP_062699303.1">
    <property type="nucleotide sequence ID" value="XM_062843319.1"/>
</dbReference>
<reference evidence="8" key="1">
    <citation type="journal article" date="2015" name="Proc. Natl. Acad. Sci. U.S.A.">
        <title>Genome sequence of the Asian Tiger mosquito, Aedes albopictus, reveals insights into its biology, genetics, and evolution.</title>
        <authorList>
            <person name="Chen X.G."/>
            <person name="Jiang X."/>
            <person name="Gu J."/>
            <person name="Xu M."/>
            <person name="Wu Y."/>
            <person name="Deng Y."/>
            <person name="Zhang C."/>
            <person name="Bonizzoni M."/>
            <person name="Dermauw W."/>
            <person name="Vontas J."/>
            <person name="Armbruster P."/>
            <person name="Huang X."/>
            <person name="Yang Y."/>
            <person name="Zhang H."/>
            <person name="He W."/>
            <person name="Peng H."/>
            <person name="Liu Y."/>
            <person name="Wu K."/>
            <person name="Chen J."/>
            <person name="Lirakis M."/>
            <person name="Topalis P."/>
            <person name="Van Leeuwen T."/>
            <person name="Hall A.B."/>
            <person name="Jiang X."/>
            <person name="Thorpe C."/>
            <person name="Mueller R.L."/>
            <person name="Sun C."/>
            <person name="Waterhouse R.M."/>
            <person name="Yan G."/>
            <person name="Tu Z.J."/>
            <person name="Fang X."/>
            <person name="James A.A."/>
        </authorList>
    </citation>
    <scope>NUCLEOTIDE SEQUENCE [LARGE SCALE GENOMIC DNA]</scope>
    <source>
        <strain evidence="8">Foshan</strain>
    </source>
</reference>
<dbReference type="Proteomes" id="UP000069940">
    <property type="component" value="Unassembled WGS sequence"/>
</dbReference>
<evidence type="ECO:0000313" key="8">
    <source>
        <dbReference type="Proteomes" id="UP000069940"/>
    </source>
</evidence>
<protein>
    <recommendedName>
        <fullName evidence="6">Phospholipid/glycerol acyltransferase domain-containing protein</fullName>
    </recommendedName>
</protein>
<keyword evidence="5" id="KW-0472">Membrane</keyword>
<evidence type="ECO:0000256" key="3">
    <source>
        <dbReference type="ARBA" id="ARBA00023315"/>
    </source>
</evidence>
<evidence type="ECO:0000313" key="7">
    <source>
        <dbReference type="EnsemblMetazoa" id="AALFPA23_003181.P3392"/>
    </source>
</evidence>
<comment type="similarity">
    <text evidence="1">Belongs to the 1-acyl-sn-glycerol-3-phosphate acyltransferase family.</text>
</comment>
<reference evidence="7" key="2">
    <citation type="submission" date="2025-05" db="UniProtKB">
        <authorList>
            <consortium name="EnsemblMetazoa"/>
        </authorList>
    </citation>
    <scope>IDENTIFICATION</scope>
    <source>
        <strain evidence="7">Foshan</strain>
    </source>
</reference>
<feature type="region of interest" description="Disordered" evidence="4">
    <location>
        <begin position="267"/>
        <end position="289"/>
    </location>
</feature>